<dbReference type="EMBL" id="GBXM01010611">
    <property type="protein sequence ID" value="JAH97966.1"/>
    <property type="molecule type" value="Transcribed_RNA"/>
</dbReference>
<accession>A0A0E9X688</accession>
<reference evidence="1" key="1">
    <citation type="submission" date="2014-11" db="EMBL/GenBank/DDBJ databases">
        <authorList>
            <person name="Amaro Gonzalez C."/>
        </authorList>
    </citation>
    <scope>NUCLEOTIDE SEQUENCE</scope>
</reference>
<evidence type="ECO:0000313" key="1">
    <source>
        <dbReference type="EMBL" id="JAH97966.1"/>
    </source>
</evidence>
<organism evidence="1">
    <name type="scientific">Anguilla anguilla</name>
    <name type="common">European freshwater eel</name>
    <name type="synonym">Muraena anguilla</name>
    <dbReference type="NCBI Taxonomy" id="7936"/>
    <lineage>
        <taxon>Eukaryota</taxon>
        <taxon>Metazoa</taxon>
        <taxon>Chordata</taxon>
        <taxon>Craniata</taxon>
        <taxon>Vertebrata</taxon>
        <taxon>Euteleostomi</taxon>
        <taxon>Actinopterygii</taxon>
        <taxon>Neopterygii</taxon>
        <taxon>Teleostei</taxon>
        <taxon>Anguilliformes</taxon>
        <taxon>Anguillidae</taxon>
        <taxon>Anguilla</taxon>
    </lineage>
</organism>
<name>A0A0E9X688_ANGAN</name>
<protein>
    <submittedName>
        <fullName evidence="1">Uncharacterized protein</fullName>
    </submittedName>
</protein>
<reference evidence="1" key="2">
    <citation type="journal article" date="2015" name="Fish Shellfish Immunol.">
        <title>Early steps in the European eel (Anguilla anguilla)-Vibrio vulnificus interaction in the gills: Role of the RtxA13 toxin.</title>
        <authorList>
            <person name="Callol A."/>
            <person name="Pajuelo D."/>
            <person name="Ebbesson L."/>
            <person name="Teles M."/>
            <person name="MacKenzie S."/>
            <person name="Amaro C."/>
        </authorList>
    </citation>
    <scope>NUCLEOTIDE SEQUENCE</scope>
</reference>
<proteinExistence type="predicted"/>
<dbReference type="AlphaFoldDB" id="A0A0E9X688"/>
<sequence>MLLSVSPKGFFWNSATKTSQTLEIRVWTVRVRSCLCERLLLQSSTVMSLSFS</sequence>